<dbReference type="EMBL" id="QRKB01000001">
    <property type="protein sequence ID" value="RHH85340.1"/>
    <property type="molecule type" value="Genomic_DNA"/>
</dbReference>
<name>A0A414YGR5_9BACT</name>
<dbReference type="RefSeq" id="WP_118253229.1">
    <property type="nucleotide sequence ID" value="NZ_JAQEAK010000021.1"/>
</dbReference>
<comment type="caution">
    <text evidence="1">The sequence shown here is derived from an EMBL/GenBank/DDBJ whole genome shotgun (WGS) entry which is preliminary data.</text>
</comment>
<dbReference type="AlphaFoldDB" id="A0A414YGR5"/>
<dbReference type="Proteomes" id="UP000284548">
    <property type="component" value="Unassembled WGS sequence"/>
</dbReference>
<sequence length="103" mass="12088">MMTKKEIIKQWLDEPKVRYCNNSSFTLGYGDGWDWVKDVLRPAITKNAMFLRFLEYGFREIEEFLKSKTGKPSEEDCSLYSVGYKDGVNDAMIAIKNRFENLK</sequence>
<organism evidence="1 2">
    <name type="scientific">Segatella copri</name>
    <dbReference type="NCBI Taxonomy" id="165179"/>
    <lineage>
        <taxon>Bacteria</taxon>
        <taxon>Pseudomonadati</taxon>
        <taxon>Bacteroidota</taxon>
        <taxon>Bacteroidia</taxon>
        <taxon>Bacteroidales</taxon>
        <taxon>Prevotellaceae</taxon>
        <taxon>Segatella</taxon>
    </lineage>
</organism>
<accession>A0A414YGR5</accession>
<evidence type="ECO:0000313" key="1">
    <source>
        <dbReference type="EMBL" id="RHH85340.1"/>
    </source>
</evidence>
<gene>
    <name evidence="1" type="ORF">DW192_01010</name>
</gene>
<reference evidence="1 2" key="1">
    <citation type="submission" date="2018-08" db="EMBL/GenBank/DDBJ databases">
        <title>A genome reference for cultivated species of the human gut microbiota.</title>
        <authorList>
            <person name="Zou Y."/>
            <person name="Xue W."/>
            <person name="Luo G."/>
        </authorList>
    </citation>
    <scope>NUCLEOTIDE SEQUENCE [LARGE SCALE GENOMIC DNA]</scope>
    <source>
        <strain evidence="1 2">AM16-54</strain>
    </source>
</reference>
<proteinExistence type="predicted"/>
<evidence type="ECO:0000313" key="2">
    <source>
        <dbReference type="Proteomes" id="UP000284548"/>
    </source>
</evidence>
<protein>
    <submittedName>
        <fullName evidence="1">Uncharacterized protein</fullName>
    </submittedName>
</protein>